<dbReference type="EMBL" id="KQ971351">
    <property type="protein sequence ID" value="EFA06428.1"/>
    <property type="molecule type" value="Genomic_DNA"/>
</dbReference>
<evidence type="ECO:0008006" key="4">
    <source>
        <dbReference type="Google" id="ProtNLM"/>
    </source>
</evidence>
<dbReference type="InParanoid" id="D6WRW6"/>
<keyword evidence="3" id="KW-1185">Reference proteome</keyword>
<evidence type="ECO:0000313" key="3">
    <source>
        <dbReference type="Proteomes" id="UP000007266"/>
    </source>
</evidence>
<proteinExistence type="predicted"/>
<accession>D6WRW6</accession>
<dbReference type="AlphaFoldDB" id="D6WRW6"/>
<feature type="chain" id="PRO_5003089537" description="RxLR effector protein" evidence="1">
    <location>
        <begin position="21"/>
        <end position="93"/>
    </location>
</feature>
<feature type="signal peptide" evidence="1">
    <location>
        <begin position="1"/>
        <end position="20"/>
    </location>
</feature>
<name>D6WRW6_TRICA</name>
<organism evidence="2 3">
    <name type="scientific">Tribolium castaneum</name>
    <name type="common">Red flour beetle</name>
    <dbReference type="NCBI Taxonomy" id="7070"/>
    <lineage>
        <taxon>Eukaryota</taxon>
        <taxon>Metazoa</taxon>
        <taxon>Ecdysozoa</taxon>
        <taxon>Arthropoda</taxon>
        <taxon>Hexapoda</taxon>
        <taxon>Insecta</taxon>
        <taxon>Pterygota</taxon>
        <taxon>Neoptera</taxon>
        <taxon>Endopterygota</taxon>
        <taxon>Coleoptera</taxon>
        <taxon>Polyphaga</taxon>
        <taxon>Cucujiformia</taxon>
        <taxon>Tenebrionidae</taxon>
        <taxon>Tenebrionidae incertae sedis</taxon>
        <taxon>Tribolium</taxon>
    </lineage>
</organism>
<gene>
    <name evidence="2" type="primary">AUGUSTUS-3.0.2_09307</name>
    <name evidence="2" type="ORF">TcasGA2_TC009307</name>
</gene>
<evidence type="ECO:0000256" key="1">
    <source>
        <dbReference type="SAM" id="SignalP"/>
    </source>
</evidence>
<reference evidence="2 3" key="1">
    <citation type="journal article" date="2008" name="Nature">
        <title>The genome of the model beetle and pest Tribolium castaneum.</title>
        <authorList>
            <consortium name="Tribolium Genome Sequencing Consortium"/>
            <person name="Richards S."/>
            <person name="Gibbs R.A."/>
            <person name="Weinstock G.M."/>
            <person name="Brown S.J."/>
            <person name="Denell R."/>
            <person name="Beeman R.W."/>
            <person name="Gibbs R."/>
            <person name="Beeman R.W."/>
            <person name="Brown S.J."/>
            <person name="Bucher G."/>
            <person name="Friedrich M."/>
            <person name="Grimmelikhuijzen C.J."/>
            <person name="Klingler M."/>
            <person name="Lorenzen M."/>
            <person name="Richards S."/>
            <person name="Roth S."/>
            <person name="Schroder R."/>
            <person name="Tautz D."/>
            <person name="Zdobnov E.M."/>
            <person name="Muzny D."/>
            <person name="Gibbs R.A."/>
            <person name="Weinstock G.M."/>
            <person name="Attaway T."/>
            <person name="Bell S."/>
            <person name="Buhay C.J."/>
            <person name="Chandrabose M.N."/>
            <person name="Chavez D."/>
            <person name="Clerk-Blankenburg K.P."/>
            <person name="Cree A."/>
            <person name="Dao M."/>
            <person name="Davis C."/>
            <person name="Chacko J."/>
            <person name="Dinh H."/>
            <person name="Dugan-Rocha S."/>
            <person name="Fowler G."/>
            <person name="Garner T.T."/>
            <person name="Garnes J."/>
            <person name="Gnirke A."/>
            <person name="Hawes A."/>
            <person name="Hernandez J."/>
            <person name="Hines S."/>
            <person name="Holder M."/>
            <person name="Hume J."/>
            <person name="Jhangiani S.N."/>
            <person name="Joshi V."/>
            <person name="Khan Z.M."/>
            <person name="Jackson L."/>
            <person name="Kovar C."/>
            <person name="Kowis A."/>
            <person name="Lee S."/>
            <person name="Lewis L.R."/>
            <person name="Margolis J."/>
            <person name="Morgan M."/>
            <person name="Nazareth L.V."/>
            <person name="Nguyen N."/>
            <person name="Okwuonu G."/>
            <person name="Parker D."/>
            <person name="Richards S."/>
            <person name="Ruiz S.J."/>
            <person name="Santibanez J."/>
            <person name="Savard J."/>
            <person name="Scherer S.E."/>
            <person name="Schneider B."/>
            <person name="Sodergren E."/>
            <person name="Tautz D."/>
            <person name="Vattahil S."/>
            <person name="Villasana D."/>
            <person name="White C.S."/>
            <person name="Wright R."/>
            <person name="Park Y."/>
            <person name="Beeman R.W."/>
            <person name="Lord J."/>
            <person name="Oppert B."/>
            <person name="Lorenzen M."/>
            <person name="Brown S."/>
            <person name="Wang L."/>
            <person name="Savard J."/>
            <person name="Tautz D."/>
            <person name="Richards S."/>
            <person name="Weinstock G."/>
            <person name="Gibbs R.A."/>
            <person name="Liu Y."/>
            <person name="Worley K."/>
            <person name="Weinstock G."/>
            <person name="Elsik C.G."/>
            <person name="Reese J.T."/>
            <person name="Elhaik E."/>
            <person name="Landan G."/>
            <person name="Graur D."/>
            <person name="Arensburger P."/>
            <person name="Atkinson P."/>
            <person name="Beeman R.W."/>
            <person name="Beidler J."/>
            <person name="Brown S.J."/>
            <person name="Demuth J.P."/>
            <person name="Drury D.W."/>
            <person name="Du Y.Z."/>
            <person name="Fujiwara H."/>
            <person name="Lorenzen M."/>
            <person name="Maselli V."/>
            <person name="Osanai M."/>
            <person name="Park Y."/>
            <person name="Robertson H.M."/>
            <person name="Tu Z."/>
            <person name="Wang J.J."/>
            <person name="Wang S."/>
            <person name="Richards S."/>
            <person name="Song H."/>
            <person name="Zhang L."/>
            <person name="Sodergren E."/>
            <person name="Werner D."/>
            <person name="Stanke M."/>
            <person name="Morgenstern B."/>
            <person name="Solovyev V."/>
            <person name="Kosarev P."/>
            <person name="Brown G."/>
            <person name="Chen H.C."/>
            <person name="Ermolaeva O."/>
            <person name="Hlavina W."/>
            <person name="Kapustin Y."/>
            <person name="Kiryutin B."/>
            <person name="Kitts P."/>
            <person name="Maglott D."/>
            <person name="Pruitt K."/>
            <person name="Sapojnikov V."/>
            <person name="Souvorov A."/>
            <person name="Mackey A.J."/>
            <person name="Waterhouse R.M."/>
            <person name="Wyder S."/>
            <person name="Zdobnov E.M."/>
            <person name="Zdobnov E.M."/>
            <person name="Wyder S."/>
            <person name="Kriventseva E.V."/>
            <person name="Kadowaki T."/>
            <person name="Bork P."/>
            <person name="Aranda M."/>
            <person name="Bao R."/>
            <person name="Beermann A."/>
            <person name="Berns N."/>
            <person name="Bolognesi R."/>
            <person name="Bonneton F."/>
            <person name="Bopp D."/>
            <person name="Brown S.J."/>
            <person name="Bucher G."/>
            <person name="Butts T."/>
            <person name="Chaumot A."/>
            <person name="Denell R.E."/>
            <person name="Ferrier D.E."/>
            <person name="Friedrich M."/>
            <person name="Gordon C.M."/>
            <person name="Jindra M."/>
            <person name="Klingler M."/>
            <person name="Lan Q."/>
            <person name="Lattorff H.M."/>
            <person name="Laudet V."/>
            <person name="von Levetsow C."/>
            <person name="Liu Z."/>
            <person name="Lutz R."/>
            <person name="Lynch J.A."/>
            <person name="da Fonseca R.N."/>
            <person name="Posnien N."/>
            <person name="Reuter R."/>
            <person name="Roth S."/>
            <person name="Savard J."/>
            <person name="Schinko J.B."/>
            <person name="Schmitt C."/>
            <person name="Schoppmeier M."/>
            <person name="Schroder R."/>
            <person name="Shippy T.D."/>
            <person name="Simonnet F."/>
            <person name="Marques-Souza H."/>
            <person name="Tautz D."/>
            <person name="Tomoyasu Y."/>
            <person name="Trauner J."/>
            <person name="Van der Zee M."/>
            <person name="Vervoort M."/>
            <person name="Wittkopp N."/>
            <person name="Wimmer E.A."/>
            <person name="Yang X."/>
            <person name="Jones A.K."/>
            <person name="Sattelle D.B."/>
            <person name="Ebert P.R."/>
            <person name="Nelson D."/>
            <person name="Scott J.G."/>
            <person name="Beeman R.W."/>
            <person name="Muthukrishnan S."/>
            <person name="Kramer K.J."/>
            <person name="Arakane Y."/>
            <person name="Beeman R.W."/>
            <person name="Zhu Q."/>
            <person name="Hogenkamp D."/>
            <person name="Dixit R."/>
            <person name="Oppert B."/>
            <person name="Jiang H."/>
            <person name="Zou Z."/>
            <person name="Marshall J."/>
            <person name="Elpidina E."/>
            <person name="Vinokurov K."/>
            <person name="Oppert C."/>
            <person name="Zou Z."/>
            <person name="Evans J."/>
            <person name="Lu Z."/>
            <person name="Zhao P."/>
            <person name="Sumathipala N."/>
            <person name="Altincicek B."/>
            <person name="Vilcinskas A."/>
            <person name="Williams M."/>
            <person name="Hultmark D."/>
            <person name="Hetru C."/>
            <person name="Jiang H."/>
            <person name="Grimmelikhuijzen C.J."/>
            <person name="Hauser F."/>
            <person name="Cazzamali G."/>
            <person name="Williamson M."/>
            <person name="Park Y."/>
            <person name="Li B."/>
            <person name="Tanaka Y."/>
            <person name="Predel R."/>
            <person name="Neupert S."/>
            <person name="Schachtner J."/>
            <person name="Verleyen P."/>
            <person name="Raible F."/>
            <person name="Bork P."/>
            <person name="Friedrich M."/>
            <person name="Walden K.K."/>
            <person name="Robertson H.M."/>
            <person name="Angeli S."/>
            <person name="Foret S."/>
            <person name="Bucher G."/>
            <person name="Schuetz S."/>
            <person name="Maleszka R."/>
            <person name="Wimmer E.A."/>
            <person name="Beeman R.W."/>
            <person name="Lorenzen M."/>
            <person name="Tomoyasu Y."/>
            <person name="Miller S.C."/>
            <person name="Grossmann D."/>
            <person name="Bucher G."/>
        </authorList>
    </citation>
    <scope>NUCLEOTIDE SEQUENCE [LARGE SCALE GENOMIC DNA]</scope>
    <source>
        <strain evidence="2 3">Georgia GA2</strain>
    </source>
</reference>
<reference evidence="2 3" key="2">
    <citation type="journal article" date="2010" name="Nucleic Acids Res.">
        <title>BeetleBase in 2010: revisions to provide comprehensive genomic information for Tribolium castaneum.</title>
        <authorList>
            <person name="Kim H.S."/>
            <person name="Murphy T."/>
            <person name="Xia J."/>
            <person name="Caragea D."/>
            <person name="Park Y."/>
            <person name="Beeman R.W."/>
            <person name="Lorenzen M.D."/>
            <person name="Butcher S."/>
            <person name="Manak J.R."/>
            <person name="Brown S.J."/>
        </authorList>
    </citation>
    <scope>GENOME REANNOTATION</scope>
    <source>
        <strain evidence="2 3">Georgia GA2</strain>
    </source>
</reference>
<dbReference type="Proteomes" id="UP000007266">
    <property type="component" value="Linkage group 7"/>
</dbReference>
<sequence>MTRRLVFAVLVLQVALLAMAQDETTTETAATTSVEPTRAILKTSTKPPVVHNALNASEAIANTTRKVEKNAASRVTQHFVIVAGLVMIAASAI</sequence>
<evidence type="ECO:0000313" key="2">
    <source>
        <dbReference type="EMBL" id="EFA06428.1"/>
    </source>
</evidence>
<dbReference type="HOGENOM" id="CLU_2402538_0_0_1"/>
<protein>
    <recommendedName>
        <fullName evidence="4">RxLR effector protein</fullName>
    </recommendedName>
</protein>
<keyword evidence="1" id="KW-0732">Signal</keyword>